<protein>
    <submittedName>
        <fullName evidence="2">Uncharacterized protein</fullName>
    </submittedName>
</protein>
<name>A0AAN9F2X1_CROPI</name>
<evidence type="ECO:0000313" key="3">
    <source>
        <dbReference type="Proteomes" id="UP001372338"/>
    </source>
</evidence>
<feature type="compositionally biased region" description="Basic and acidic residues" evidence="1">
    <location>
        <begin position="133"/>
        <end position="144"/>
    </location>
</feature>
<comment type="caution">
    <text evidence="2">The sequence shown here is derived from an EMBL/GenBank/DDBJ whole genome shotgun (WGS) entry which is preliminary data.</text>
</comment>
<feature type="region of interest" description="Disordered" evidence="1">
    <location>
        <begin position="89"/>
        <end position="153"/>
    </location>
</feature>
<evidence type="ECO:0000256" key="1">
    <source>
        <dbReference type="SAM" id="MobiDB-lite"/>
    </source>
</evidence>
<feature type="compositionally biased region" description="Basic and acidic residues" evidence="1">
    <location>
        <begin position="112"/>
        <end position="121"/>
    </location>
</feature>
<dbReference type="EMBL" id="JAYWIO010000004">
    <property type="protein sequence ID" value="KAK7267921.1"/>
    <property type="molecule type" value="Genomic_DNA"/>
</dbReference>
<keyword evidence="3" id="KW-1185">Reference proteome</keyword>
<evidence type="ECO:0000313" key="2">
    <source>
        <dbReference type="EMBL" id="KAK7267921.1"/>
    </source>
</evidence>
<accession>A0AAN9F2X1</accession>
<organism evidence="2 3">
    <name type="scientific">Crotalaria pallida</name>
    <name type="common">Smooth rattlebox</name>
    <name type="synonym">Crotalaria striata</name>
    <dbReference type="NCBI Taxonomy" id="3830"/>
    <lineage>
        <taxon>Eukaryota</taxon>
        <taxon>Viridiplantae</taxon>
        <taxon>Streptophyta</taxon>
        <taxon>Embryophyta</taxon>
        <taxon>Tracheophyta</taxon>
        <taxon>Spermatophyta</taxon>
        <taxon>Magnoliopsida</taxon>
        <taxon>eudicotyledons</taxon>
        <taxon>Gunneridae</taxon>
        <taxon>Pentapetalae</taxon>
        <taxon>rosids</taxon>
        <taxon>fabids</taxon>
        <taxon>Fabales</taxon>
        <taxon>Fabaceae</taxon>
        <taxon>Papilionoideae</taxon>
        <taxon>50 kb inversion clade</taxon>
        <taxon>genistoids sensu lato</taxon>
        <taxon>core genistoids</taxon>
        <taxon>Crotalarieae</taxon>
        <taxon>Crotalaria</taxon>
    </lineage>
</organism>
<dbReference type="AlphaFoldDB" id="A0AAN9F2X1"/>
<feature type="compositionally biased region" description="Pro residues" evidence="1">
    <location>
        <begin position="9"/>
        <end position="24"/>
    </location>
</feature>
<feature type="region of interest" description="Disordered" evidence="1">
    <location>
        <begin position="1"/>
        <end position="40"/>
    </location>
</feature>
<gene>
    <name evidence="2" type="ORF">RIF29_20602</name>
</gene>
<proteinExistence type="predicted"/>
<dbReference type="Proteomes" id="UP001372338">
    <property type="component" value="Unassembled WGS sequence"/>
</dbReference>
<reference evidence="2 3" key="1">
    <citation type="submission" date="2024-01" db="EMBL/GenBank/DDBJ databases">
        <title>The genomes of 5 underutilized Papilionoideae crops provide insights into root nodulation and disease resistanc.</title>
        <authorList>
            <person name="Yuan L."/>
        </authorList>
    </citation>
    <scope>NUCLEOTIDE SEQUENCE [LARGE SCALE GENOMIC DNA]</scope>
    <source>
        <strain evidence="2">ZHUSHIDOU_FW_LH</strain>
        <tissue evidence="2">Leaf</tissue>
    </source>
</reference>
<sequence length="153" mass="16837">MAMKRGTPPKTPRTPPPSSSPTTPPTTVQDSQNDANEAVPFLIDLLDEQVNMPETIDDLDENQQKALLVNIERLRAKIKGKVQEVVSQGLIPPERLNDDDLHPNTVQTAKGESSKPPKDDSWQLVTNRRRSPSHKDPSEKEGKEITASPSSNG</sequence>